<dbReference type="AlphaFoldDB" id="A0AAD4DV03"/>
<dbReference type="EMBL" id="JABBWK010000076">
    <property type="protein sequence ID" value="KAG1894720.1"/>
    <property type="molecule type" value="Genomic_DNA"/>
</dbReference>
<accession>A0AAD4DV03</accession>
<dbReference type="EMBL" id="JABBWK010000081">
    <property type="protein sequence ID" value="KAG1894316.1"/>
    <property type="molecule type" value="Genomic_DNA"/>
</dbReference>
<feature type="region of interest" description="Disordered" evidence="1">
    <location>
        <begin position="1"/>
        <end position="79"/>
    </location>
</feature>
<name>A0AAD4DV03_9AGAM</name>
<evidence type="ECO:0000256" key="1">
    <source>
        <dbReference type="SAM" id="MobiDB-lite"/>
    </source>
</evidence>
<comment type="caution">
    <text evidence="2">The sequence shown here is derived from an EMBL/GenBank/DDBJ whole genome shotgun (WGS) entry which is preliminary data.</text>
</comment>
<dbReference type="RefSeq" id="XP_041220296.1">
    <property type="nucleotide sequence ID" value="XM_041370476.1"/>
</dbReference>
<evidence type="ECO:0000313" key="4">
    <source>
        <dbReference type="Proteomes" id="UP001195769"/>
    </source>
</evidence>
<protein>
    <submittedName>
        <fullName evidence="2">Uncharacterized protein</fullName>
    </submittedName>
</protein>
<evidence type="ECO:0000313" key="2">
    <source>
        <dbReference type="EMBL" id="KAG1894316.1"/>
    </source>
</evidence>
<reference evidence="2" key="1">
    <citation type="journal article" date="2020" name="New Phytol.">
        <title>Comparative genomics reveals dynamic genome evolution in host specialist ectomycorrhizal fungi.</title>
        <authorList>
            <person name="Lofgren L.A."/>
            <person name="Nguyen N.H."/>
            <person name="Vilgalys R."/>
            <person name="Ruytinx J."/>
            <person name="Liao H.L."/>
            <person name="Branco S."/>
            <person name="Kuo A."/>
            <person name="LaButti K."/>
            <person name="Lipzen A."/>
            <person name="Andreopoulos W."/>
            <person name="Pangilinan J."/>
            <person name="Riley R."/>
            <person name="Hundley H."/>
            <person name="Na H."/>
            <person name="Barry K."/>
            <person name="Grigoriev I.V."/>
            <person name="Stajich J.E."/>
            <person name="Kennedy P.G."/>
        </authorList>
    </citation>
    <scope>NUCLEOTIDE SEQUENCE</scope>
    <source>
        <strain evidence="2">FC203</strain>
    </source>
</reference>
<gene>
    <name evidence="3" type="ORF">F5891DRAFT_1281529</name>
    <name evidence="2" type="ORF">F5891DRAFT_1281641</name>
</gene>
<feature type="compositionally biased region" description="Polar residues" evidence="1">
    <location>
        <begin position="59"/>
        <end position="68"/>
    </location>
</feature>
<proteinExistence type="predicted"/>
<keyword evidence="4" id="KW-1185">Reference proteome</keyword>
<dbReference type="Proteomes" id="UP001195769">
    <property type="component" value="Unassembled WGS sequence"/>
</dbReference>
<evidence type="ECO:0000313" key="3">
    <source>
        <dbReference type="EMBL" id="KAG1894720.1"/>
    </source>
</evidence>
<organism evidence="2 4">
    <name type="scientific">Suillus fuscotomentosus</name>
    <dbReference type="NCBI Taxonomy" id="1912939"/>
    <lineage>
        <taxon>Eukaryota</taxon>
        <taxon>Fungi</taxon>
        <taxon>Dikarya</taxon>
        <taxon>Basidiomycota</taxon>
        <taxon>Agaricomycotina</taxon>
        <taxon>Agaricomycetes</taxon>
        <taxon>Agaricomycetidae</taxon>
        <taxon>Boletales</taxon>
        <taxon>Suillineae</taxon>
        <taxon>Suillaceae</taxon>
        <taxon>Suillus</taxon>
    </lineage>
</organism>
<feature type="compositionally biased region" description="Low complexity" evidence="1">
    <location>
        <begin position="11"/>
        <end position="28"/>
    </location>
</feature>
<dbReference type="GeneID" id="64664774"/>
<sequence>MARRRPVTVESSSSSESDSDLDFSSASSRKTSPNPPAEKSASSTEPLKGRNCKRKSLGDDNNNNTKSSECPPWQKKDNIQLHTDLKKLQELEKKLHRTGNPALEKALIELWHDIWCPTFVFSFLLLHAAGEYKKDGRSLSQLYISSHTLSIAFRADEGSQK</sequence>